<feature type="domain" description="N-acetyltransferase" evidence="4">
    <location>
        <begin position="4"/>
        <end position="147"/>
    </location>
</feature>
<dbReference type="InterPro" id="IPR000182">
    <property type="entry name" value="GNAT_dom"/>
</dbReference>
<evidence type="ECO:0000259" key="4">
    <source>
        <dbReference type="PROSITE" id="PS51186"/>
    </source>
</evidence>
<evidence type="ECO:0000256" key="1">
    <source>
        <dbReference type="ARBA" id="ARBA00008694"/>
    </source>
</evidence>
<dbReference type="OrthoDB" id="7305308at2759"/>
<accession>A0A507CG93</accession>
<comment type="similarity">
    <text evidence="1">Belongs to the acetyltransferase family.</text>
</comment>
<dbReference type="InterPro" id="IPR051016">
    <property type="entry name" value="Diverse_Substrate_AcTransf"/>
</dbReference>
<dbReference type="PANTHER" id="PTHR10545">
    <property type="entry name" value="DIAMINE N-ACETYLTRANSFERASE"/>
    <property type="match status" value="1"/>
</dbReference>
<keyword evidence="3" id="KW-0012">Acyltransferase</keyword>
<keyword evidence="2" id="KW-0808">Transferase</keyword>
<dbReference type="AlphaFoldDB" id="A0A507CG93"/>
<reference evidence="5 6" key="1">
    <citation type="journal article" date="2019" name="Sci. Rep.">
        <title>Comparative genomics of chytrid fungi reveal insights into the obligate biotrophic and pathogenic lifestyle of Synchytrium endobioticum.</title>
        <authorList>
            <person name="van de Vossenberg B.T.L.H."/>
            <person name="Warris S."/>
            <person name="Nguyen H.D.T."/>
            <person name="van Gent-Pelzer M.P.E."/>
            <person name="Joly D.L."/>
            <person name="van de Geest H.C."/>
            <person name="Bonants P.J.M."/>
            <person name="Smith D.S."/>
            <person name="Levesque C.A."/>
            <person name="van der Lee T.A.J."/>
        </authorList>
    </citation>
    <scope>NUCLEOTIDE SEQUENCE [LARGE SCALE GENOMIC DNA]</scope>
    <source>
        <strain evidence="5 6">JEL517</strain>
    </source>
</reference>
<dbReference type="PANTHER" id="PTHR10545:SF29">
    <property type="entry name" value="GH14572P-RELATED"/>
    <property type="match status" value="1"/>
</dbReference>
<evidence type="ECO:0000313" key="5">
    <source>
        <dbReference type="EMBL" id="TPX37026.1"/>
    </source>
</evidence>
<dbReference type="Gene3D" id="3.40.630.30">
    <property type="match status" value="1"/>
</dbReference>
<evidence type="ECO:0000313" key="6">
    <source>
        <dbReference type="Proteomes" id="UP000319731"/>
    </source>
</evidence>
<organism evidence="5 6">
    <name type="scientific">Synchytrium microbalum</name>
    <dbReference type="NCBI Taxonomy" id="1806994"/>
    <lineage>
        <taxon>Eukaryota</taxon>
        <taxon>Fungi</taxon>
        <taxon>Fungi incertae sedis</taxon>
        <taxon>Chytridiomycota</taxon>
        <taxon>Chytridiomycota incertae sedis</taxon>
        <taxon>Chytridiomycetes</taxon>
        <taxon>Synchytriales</taxon>
        <taxon>Synchytriaceae</taxon>
        <taxon>Synchytrium</taxon>
    </lineage>
</organism>
<protein>
    <recommendedName>
        <fullName evidence="4">N-acetyltransferase domain-containing protein</fullName>
    </recommendedName>
</protein>
<keyword evidence="6" id="KW-1185">Reference proteome</keyword>
<dbReference type="SUPFAM" id="SSF55729">
    <property type="entry name" value="Acyl-CoA N-acyltransferases (Nat)"/>
    <property type="match status" value="1"/>
</dbReference>
<proteinExistence type="inferred from homology"/>
<dbReference type="EMBL" id="QEAO01000003">
    <property type="protein sequence ID" value="TPX37026.1"/>
    <property type="molecule type" value="Genomic_DNA"/>
</dbReference>
<dbReference type="Proteomes" id="UP000319731">
    <property type="component" value="Unassembled WGS sequence"/>
</dbReference>
<dbReference type="CDD" id="cd04301">
    <property type="entry name" value="NAT_SF"/>
    <property type="match status" value="1"/>
</dbReference>
<gene>
    <name evidence="5" type="ORF">SmJEL517_g00820</name>
</gene>
<name>A0A507CG93_9FUNG</name>
<evidence type="ECO:0000256" key="3">
    <source>
        <dbReference type="ARBA" id="ARBA00023315"/>
    </source>
</evidence>
<comment type="caution">
    <text evidence="5">The sequence shown here is derived from an EMBL/GenBank/DDBJ whole genome shotgun (WGS) entry which is preliminary data.</text>
</comment>
<dbReference type="RefSeq" id="XP_031027096.1">
    <property type="nucleotide sequence ID" value="XM_031166748.1"/>
</dbReference>
<dbReference type="InterPro" id="IPR016181">
    <property type="entry name" value="Acyl_CoA_acyltransferase"/>
</dbReference>
<evidence type="ECO:0000256" key="2">
    <source>
        <dbReference type="ARBA" id="ARBA00022679"/>
    </source>
</evidence>
<dbReference type="GeneID" id="42002045"/>
<dbReference type="FunFam" id="3.40.630.30:FF:000064">
    <property type="entry name" value="GNAT family acetyltransferase"/>
    <property type="match status" value="1"/>
</dbReference>
<sequence>MSGLQLREAVEADVPLIFNFIKGLAEYEKLSDEVYATEAILSDSLFTKNAAKVIIASYDDNAAGFALYFYNFSTFTGKRGLYLEDLFILPEFRSKGVGKALLKELAQIAEKEDCARMEWVALDWNTPAINFYKAMGAVEKNEWTIDW</sequence>
<dbReference type="STRING" id="1806994.A0A507CG93"/>
<dbReference type="PROSITE" id="PS51186">
    <property type="entry name" value="GNAT"/>
    <property type="match status" value="1"/>
</dbReference>
<dbReference type="Pfam" id="PF00583">
    <property type="entry name" value="Acetyltransf_1"/>
    <property type="match status" value="1"/>
</dbReference>
<dbReference type="GO" id="GO:0008080">
    <property type="term" value="F:N-acetyltransferase activity"/>
    <property type="evidence" value="ECO:0007669"/>
    <property type="project" value="TreeGrafter"/>
</dbReference>